<keyword evidence="7" id="KW-0961">Cell wall biogenesis/degradation</keyword>
<keyword evidence="6 8" id="KW-0472">Membrane</keyword>
<evidence type="ECO:0000313" key="9">
    <source>
        <dbReference type="EnsemblPlants" id="QL02p029691:mrna"/>
    </source>
</evidence>
<accession>A0A7N2QYV6</accession>
<feature type="transmembrane region" description="Helical" evidence="8">
    <location>
        <begin position="157"/>
        <end position="174"/>
    </location>
</feature>
<keyword evidence="5 8" id="KW-1133">Transmembrane helix</keyword>
<evidence type="ECO:0000256" key="2">
    <source>
        <dbReference type="ARBA" id="ARBA00022676"/>
    </source>
</evidence>
<evidence type="ECO:0000256" key="1">
    <source>
        <dbReference type="ARBA" id="ARBA00004308"/>
    </source>
</evidence>
<dbReference type="Gramene" id="QL02p029691:mrna">
    <property type="protein sequence ID" value="QL02p029691:mrna"/>
    <property type="gene ID" value="QL02p029691"/>
</dbReference>
<feature type="transmembrane region" description="Helical" evidence="8">
    <location>
        <begin position="126"/>
        <end position="145"/>
    </location>
</feature>
<dbReference type="GO" id="GO:0016020">
    <property type="term" value="C:membrane"/>
    <property type="evidence" value="ECO:0007669"/>
    <property type="project" value="InterPro"/>
</dbReference>
<sequence length="211" mass="23726">MVLLKSSKNKDITDHLMPNLIYLSREKSKTSFHHFKAGALNGLMGFKYESLIEDHYTGYRQHCEGWRTIFCKPKGPAFLGDAPISLIDGLNQGQRWIIGMMQVGFSKYSPVSFGTRSMGLIMALTYAYYCALLVWLIPFIIYAFLPQLALLNGVSAFPKMFIAGFVVVNSMPIYEAMALRRDKGRMPLTITTISTCLALALYVLASQLLFL</sequence>
<feature type="transmembrane region" description="Helical" evidence="8">
    <location>
        <begin position="186"/>
        <end position="205"/>
    </location>
</feature>
<evidence type="ECO:0000256" key="7">
    <source>
        <dbReference type="ARBA" id="ARBA00023316"/>
    </source>
</evidence>
<reference evidence="10" key="1">
    <citation type="journal article" date="2016" name="G3 (Bethesda)">
        <title>First Draft Assembly and Annotation of the Genome of a California Endemic Oak Quercus lobata Nee (Fagaceae).</title>
        <authorList>
            <person name="Sork V.L."/>
            <person name="Fitz-Gibbon S.T."/>
            <person name="Puiu D."/>
            <person name="Crepeau M."/>
            <person name="Gugger P.F."/>
            <person name="Sherman R."/>
            <person name="Stevens K."/>
            <person name="Langley C.H."/>
            <person name="Pellegrini M."/>
            <person name="Salzberg S.L."/>
        </authorList>
    </citation>
    <scope>NUCLEOTIDE SEQUENCE [LARGE SCALE GENOMIC DNA]</scope>
    <source>
        <strain evidence="10">cv. SW786</strain>
    </source>
</reference>
<dbReference type="InterPro" id="IPR005150">
    <property type="entry name" value="Cellulose_synth"/>
</dbReference>
<evidence type="ECO:0000256" key="4">
    <source>
        <dbReference type="ARBA" id="ARBA00022692"/>
    </source>
</evidence>
<dbReference type="InParanoid" id="A0A7N2QYV6"/>
<keyword evidence="10" id="KW-1185">Reference proteome</keyword>
<reference evidence="9" key="2">
    <citation type="submission" date="2021-01" db="UniProtKB">
        <authorList>
            <consortium name="EnsemblPlants"/>
        </authorList>
    </citation>
    <scope>IDENTIFICATION</scope>
</reference>
<organism evidence="9 10">
    <name type="scientific">Quercus lobata</name>
    <name type="common">Valley oak</name>
    <dbReference type="NCBI Taxonomy" id="97700"/>
    <lineage>
        <taxon>Eukaryota</taxon>
        <taxon>Viridiplantae</taxon>
        <taxon>Streptophyta</taxon>
        <taxon>Embryophyta</taxon>
        <taxon>Tracheophyta</taxon>
        <taxon>Spermatophyta</taxon>
        <taxon>Magnoliopsida</taxon>
        <taxon>eudicotyledons</taxon>
        <taxon>Gunneridae</taxon>
        <taxon>Pentapetalae</taxon>
        <taxon>rosids</taxon>
        <taxon>fabids</taxon>
        <taxon>Fagales</taxon>
        <taxon>Fagaceae</taxon>
        <taxon>Quercus</taxon>
    </lineage>
</organism>
<keyword evidence="3" id="KW-0808">Transferase</keyword>
<dbReference type="Pfam" id="PF03552">
    <property type="entry name" value="Cellulose_synt"/>
    <property type="match status" value="1"/>
</dbReference>
<evidence type="ECO:0000256" key="6">
    <source>
        <dbReference type="ARBA" id="ARBA00023136"/>
    </source>
</evidence>
<evidence type="ECO:0008006" key="11">
    <source>
        <dbReference type="Google" id="ProtNLM"/>
    </source>
</evidence>
<protein>
    <recommendedName>
        <fullName evidence="11">Cellulose synthase-like protein</fullName>
    </recommendedName>
</protein>
<name>A0A7N2QYV6_QUELO</name>
<comment type="subcellular location">
    <subcellularLocation>
        <location evidence="1">Endomembrane system</location>
    </subcellularLocation>
</comment>
<keyword evidence="4 8" id="KW-0812">Transmembrane</keyword>
<evidence type="ECO:0000256" key="3">
    <source>
        <dbReference type="ARBA" id="ARBA00022679"/>
    </source>
</evidence>
<dbReference type="EnsemblPlants" id="QL02p029691:mrna">
    <property type="protein sequence ID" value="QL02p029691:mrna"/>
    <property type="gene ID" value="QL02p029691"/>
</dbReference>
<keyword evidence="2" id="KW-0328">Glycosyltransferase</keyword>
<dbReference type="GO" id="GO:0030244">
    <property type="term" value="P:cellulose biosynthetic process"/>
    <property type="evidence" value="ECO:0007669"/>
    <property type="project" value="InterPro"/>
</dbReference>
<evidence type="ECO:0000256" key="5">
    <source>
        <dbReference type="ARBA" id="ARBA00022989"/>
    </source>
</evidence>
<dbReference type="GO" id="GO:0071555">
    <property type="term" value="P:cell wall organization"/>
    <property type="evidence" value="ECO:0007669"/>
    <property type="project" value="UniProtKB-KW"/>
</dbReference>
<dbReference type="Proteomes" id="UP000594261">
    <property type="component" value="Chromosome 2"/>
</dbReference>
<evidence type="ECO:0000256" key="8">
    <source>
        <dbReference type="SAM" id="Phobius"/>
    </source>
</evidence>
<proteinExistence type="predicted"/>
<dbReference type="GO" id="GO:0012505">
    <property type="term" value="C:endomembrane system"/>
    <property type="evidence" value="ECO:0007669"/>
    <property type="project" value="UniProtKB-SubCell"/>
</dbReference>
<dbReference type="OMA" id="CEGWRTI"/>
<dbReference type="GO" id="GO:0016760">
    <property type="term" value="F:cellulose synthase (UDP-forming) activity"/>
    <property type="evidence" value="ECO:0007669"/>
    <property type="project" value="InterPro"/>
</dbReference>
<evidence type="ECO:0000313" key="10">
    <source>
        <dbReference type="Proteomes" id="UP000594261"/>
    </source>
</evidence>
<dbReference type="AlphaFoldDB" id="A0A7N2QYV6"/>
<dbReference type="PANTHER" id="PTHR13301">
    <property type="entry name" value="X-BOX TRANSCRIPTION FACTOR-RELATED"/>
    <property type="match status" value="1"/>
</dbReference>